<sequence length="165" mass="19012">MLIVDCYFFSNAESFLDGSISVSNRKNGHVRAMREGGDDIVTGSRDVTNSTMGGCTVQMHQTYWRGAAHQFYIDRAFPKEIPNPERLGTRLEMPIIAENEILCAIINARGEQNAFYCTYYTRAHRWREKTHLHGARARPHWHACVARYAQPRPTRIRQQGRRSTN</sequence>
<name>A0A0D2PB61_HYPSF</name>
<proteinExistence type="predicted"/>
<reference evidence="2" key="1">
    <citation type="submission" date="2014-04" db="EMBL/GenBank/DDBJ databases">
        <title>Evolutionary Origins and Diversification of the Mycorrhizal Mutualists.</title>
        <authorList>
            <consortium name="DOE Joint Genome Institute"/>
            <consortium name="Mycorrhizal Genomics Consortium"/>
            <person name="Kohler A."/>
            <person name="Kuo A."/>
            <person name="Nagy L.G."/>
            <person name="Floudas D."/>
            <person name="Copeland A."/>
            <person name="Barry K.W."/>
            <person name="Cichocki N."/>
            <person name="Veneault-Fourrey C."/>
            <person name="LaButti K."/>
            <person name="Lindquist E.A."/>
            <person name="Lipzen A."/>
            <person name="Lundell T."/>
            <person name="Morin E."/>
            <person name="Murat C."/>
            <person name="Riley R."/>
            <person name="Ohm R."/>
            <person name="Sun H."/>
            <person name="Tunlid A."/>
            <person name="Henrissat B."/>
            <person name="Grigoriev I.V."/>
            <person name="Hibbett D.S."/>
            <person name="Martin F."/>
        </authorList>
    </citation>
    <scope>NUCLEOTIDE SEQUENCE [LARGE SCALE GENOMIC DNA]</scope>
    <source>
        <strain evidence="2">FD-334 SS-4</strain>
    </source>
</reference>
<dbReference type="EMBL" id="KN817522">
    <property type="protein sequence ID" value="KJA28119.1"/>
    <property type="molecule type" value="Genomic_DNA"/>
</dbReference>
<accession>A0A0D2PB61</accession>
<evidence type="ECO:0000313" key="1">
    <source>
        <dbReference type="EMBL" id="KJA28119.1"/>
    </source>
</evidence>
<dbReference type="AlphaFoldDB" id="A0A0D2PB61"/>
<gene>
    <name evidence="1" type="ORF">HYPSUDRAFT_802175</name>
</gene>
<protein>
    <submittedName>
        <fullName evidence="1">Uncharacterized protein</fullName>
    </submittedName>
</protein>
<dbReference type="Proteomes" id="UP000054270">
    <property type="component" value="Unassembled WGS sequence"/>
</dbReference>
<evidence type="ECO:0000313" key="2">
    <source>
        <dbReference type="Proteomes" id="UP000054270"/>
    </source>
</evidence>
<organism evidence="1 2">
    <name type="scientific">Hypholoma sublateritium (strain FD-334 SS-4)</name>
    <dbReference type="NCBI Taxonomy" id="945553"/>
    <lineage>
        <taxon>Eukaryota</taxon>
        <taxon>Fungi</taxon>
        <taxon>Dikarya</taxon>
        <taxon>Basidiomycota</taxon>
        <taxon>Agaricomycotina</taxon>
        <taxon>Agaricomycetes</taxon>
        <taxon>Agaricomycetidae</taxon>
        <taxon>Agaricales</taxon>
        <taxon>Agaricineae</taxon>
        <taxon>Strophariaceae</taxon>
        <taxon>Hypholoma</taxon>
    </lineage>
</organism>
<keyword evidence="2" id="KW-1185">Reference proteome</keyword>